<dbReference type="Gene3D" id="3.80.10.10">
    <property type="entry name" value="Ribonuclease Inhibitor"/>
    <property type="match status" value="2"/>
</dbReference>
<organism evidence="6 7">
    <name type="scientific">Hondaea fermentalgiana</name>
    <dbReference type="NCBI Taxonomy" id="2315210"/>
    <lineage>
        <taxon>Eukaryota</taxon>
        <taxon>Sar</taxon>
        <taxon>Stramenopiles</taxon>
        <taxon>Bigyra</taxon>
        <taxon>Labyrinthulomycetes</taxon>
        <taxon>Thraustochytrida</taxon>
        <taxon>Thraustochytriidae</taxon>
        <taxon>Hondaea</taxon>
    </lineage>
</organism>
<evidence type="ECO:0000256" key="3">
    <source>
        <dbReference type="PROSITE-ProRule" id="PRU00175"/>
    </source>
</evidence>
<dbReference type="InterPro" id="IPR001611">
    <property type="entry name" value="Leu-rich_rpt"/>
</dbReference>
<dbReference type="PROSITE" id="PS50089">
    <property type="entry name" value="ZF_RING_2"/>
    <property type="match status" value="1"/>
</dbReference>
<dbReference type="GO" id="GO:0008270">
    <property type="term" value="F:zinc ion binding"/>
    <property type="evidence" value="ECO:0007669"/>
    <property type="project" value="UniProtKB-KW"/>
</dbReference>
<keyword evidence="2" id="KW-0677">Repeat</keyword>
<dbReference type="SMART" id="SM00184">
    <property type="entry name" value="RING"/>
    <property type="match status" value="1"/>
</dbReference>
<keyword evidence="7" id="KW-1185">Reference proteome</keyword>
<keyword evidence="4" id="KW-1133">Transmembrane helix</keyword>
<gene>
    <name evidence="6" type="ORF">FCC1311_109102</name>
</gene>
<accession>A0A2R5GY11</accession>
<dbReference type="InterPro" id="IPR032675">
    <property type="entry name" value="LRR_dom_sf"/>
</dbReference>
<dbReference type="InParanoid" id="A0A2R5GY11"/>
<keyword evidence="4" id="KW-0472">Membrane</keyword>
<keyword evidence="4" id="KW-0812">Transmembrane</keyword>
<dbReference type="InterPro" id="IPR003591">
    <property type="entry name" value="Leu-rich_rpt_typical-subtyp"/>
</dbReference>
<dbReference type="OrthoDB" id="8062037at2759"/>
<sequence length="460" mass="50536">MSLVHLEPSLRQSSTFADRLERDEEPFRRVQNVRSARRNQLRRRIKFLCALMLLTYCARFVLTVTIWDVSDSSFTVPFSLGVAYCGLVGASRENRDTLSCFYVCCVASICLYGANVMVQTKMIFDVKRGETIQGNSYTPEQVIPVIITAIGLETFLAIVQVVGAMSGRELVRKHLVVNMQGSRPHLFANNAYSLEFIQRQQTAMETANDHAASLTEGLNIKMTIASIPLRKYVKGSQPEDFPIAGNAPPVVRGATPLNVCVDDSGDPCAPASAGSNDEDNLCVICQDNVEDGATVKMLPCKHYFHVHCIDAWLERSLHCPISGIAPSAVLAQISSIPDNIGDLSMLSNLRLEINNFTSYPEAVNTISNLQQLSLASNSLTAIPDTIEFMSHLDTLSFPDSIVGLETLRNLDLQSNALSELPESFGSLVRMTQLDLSNNPISALPCSMSELPYLALSDMYV</sequence>
<dbReference type="InterPro" id="IPR001841">
    <property type="entry name" value="Znf_RING"/>
</dbReference>
<feature type="transmembrane region" description="Helical" evidence="4">
    <location>
        <begin position="47"/>
        <end position="67"/>
    </location>
</feature>
<dbReference type="SUPFAM" id="SSF52058">
    <property type="entry name" value="L domain-like"/>
    <property type="match status" value="1"/>
</dbReference>
<dbReference type="CDD" id="cd16454">
    <property type="entry name" value="RING-H2_PA-TM-RING"/>
    <property type="match status" value="1"/>
</dbReference>
<comment type="caution">
    <text evidence="6">The sequence shown here is derived from an EMBL/GenBank/DDBJ whole genome shotgun (WGS) entry which is preliminary data.</text>
</comment>
<dbReference type="PROSITE" id="PS51450">
    <property type="entry name" value="LRR"/>
    <property type="match status" value="1"/>
</dbReference>
<dbReference type="PANTHER" id="PTHR48051:SF1">
    <property type="entry name" value="RAS SUPPRESSOR PROTEIN 1"/>
    <property type="match status" value="1"/>
</dbReference>
<evidence type="ECO:0000259" key="5">
    <source>
        <dbReference type="PROSITE" id="PS50089"/>
    </source>
</evidence>
<feature type="transmembrane region" description="Helical" evidence="4">
    <location>
        <begin position="98"/>
        <end position="118"/>
    </location>
</feature>
<reference evidence="6 7" key="1">
    <citation type="submission" date="2017-12" db="EMBL/GenBank/DDBJ databases">
        <title>Sequencing, de novo assembly and annotation of complete genome of a new Thraustochytrid species, strain FCC1311.</title>
        <authorList>
            <person name="Sedici K."/>
            <person name="Godart F."/>
            <person name="Aiese Cigliano R."/>
            <person name="Sanseverino W."/>
            <person name="Barakat M."/>
            <person name="Ortet P."/>
            <person name="Marechal E."/>
            <person name="Cagnac O."/>
            <person name="Amato A."/>
        </authorList>
    </citation>
    <scope>NUCLEOTIDE SEQUENCE [LARGE SCALE GENOMIC DNA]</scope>
</reference>
<feature type="transmembrane region" description="Helical" evidence="4">
    <location>
        <begin position="73"/>
        <end position="91"/>
    </location>
</feature>
<keyword evidence="3" id="KW-0863">Zinc-finger</keyword>
<dbReference type="Pfam" id="PF13855">
    <property type="entry name" value="LRR_8"/>
    <property type="match status" value="1"/>
</dbReference>
<dbReference type="AlphaFoldDB" id="A0A2R5GY11"/>
<dbReference type="GO" id="GO:0005737">
    <property type="term" value="C:cytoplasm"/>
    <property type="evidence" value="ECO:0007669"/>
    <property type="project" value="TreeGrafter"/>
</dbReference>
<dbReference type="SMART" id="SM00369">
    <property type="entry name" value="LRR_TYP"/>
    <property type="match status" value="3"/>
</dbReference>
<evidence type="ECO:0000256" key="2">
    <source>
        <dbReference type="ARBA" id="ARBA00022737"/>
    </source>
</evidence>
<dbReference type="EMBL" id="BEYU01000209">
    <property type="protein sequence ID" value="GBG34688.1"/>
    <property type="molecule type" value="Genomic_DNA"/>
</dbReference>
<dbReference type="InterPro" id="IPR013083">
    <property type="entry name" value="Znf_RING/FYVE/PHD"/>
</dbReference>
<keyword evidence="3" id="KW-0862">Zinc</keyword>
<proteinExistence type="predicted"/>
<dbReference type="SUPFAM" id="SSF57850">
    <property type="entry name" value="RING/U-box"/>
    <property type="match status" value="1"/>
</dbReference>
<keyword evidence="3" id="KW-0479">Metal-binding</keyword>
<dbReference type="PANTHER" id="PTHR48051">
    <property type="match status" value="1"/>
</dbReference>
<dbReference type="Gene3D" id="3.30.40.10">
    <property type="entry name" value="Zinc/RING finger domain, C3HC4 (zinc finger)"/>
    <property type="match status" value="1"/>
</dbReference>
<feature type="domain" description="RING-type" evidence="5">
    <location>
        <begin position="282"/>
        <end position="321"/>
    </location>
</feature>
<dbReference type="Pfam" id="PF13639">
    <property type="entry name" value="zf-RING_2"/>
    <property type="match status" value="1"/>
</dbReference>
<evidence type="ECO:0000313" key="6">
    <source>
        <dbReference type="EMBL" id="GBG34688.1"/>
    </source>
</evidence>
<protein>
    <submittedName>
        <fullName evidence="6">E3 ubiquitin-protein ligase RLIM</fullName>
    </submittedName>
</protein>
<name>A0A2R5GY11_9STRA</name>
<dbReference type="InterPro" id="IPR050216">
    <property type="entry name" value="LRR_domain-containing"/>
</dbReference>
<evidence type="ECO:0000313" key="7">
    <source>
        <dbReference type="Proteomes" id="UP000241890"/>
    </source>
</evidence>
<feature type="transmembrane region" description="Helical" evidence="4">
    <location>
        <begin position="142"/>
        <end position="165"/>
    </location>
</feature>
<evidence type="ECO:0000256" key="1">
    <source>
        <dbReference type="ARBA" id="ARBA00022614"/>
    </source>
</evidence>
<evidence type="ECO:0000256" key="4">
    <source>
        <dbReference type="SAM" id="Phobius"/>
    </source>
</evidence>
<dbReference type="Proteomes" id="UP000241890">
    <property type="component" value="Unassembled WGS sequence"/>
</dbReference>
<keyword evidence="1" id="KW-0433">Leucine-rich repeat</keyword>